<protein>
    <submittedName>
        <fullName evidence="1">Uncharacterized protein</fullName>
    </submittedName>
</protein>
<dbReference type="AlphaFoldDB" id="A0A336N336"/>
<sequence>MCGVEDYAGVGVSMAELTTEDLKVGHVYSAKRPQTYGFARLLGDRQILWVGMIYDNKEGFVQGLQYDSPSVKDGRHYPKISVTKFLKWADADITEIMPKGEWRKG</sequence>
<dbReference type="Proteomes" id="UP000253728">
    <property type="component" value="Unassembled WGS sequence"/>
</dbReference>
<dbReference type="EMBL" id="UFSP01000001">
    <property type="protein sequence ID" value="SSY94002.1"/>
    <property type="molecule type" value="Genomic_DNA"/>
</dbReference>
<name>A0A336N336_AGGAP</name>
<accession>A0A336N336</accession>
<gene>
    <name evidence="1" type="ORF">NCTC5908_00654</name>
</gene>
<evidence type="ECO:0000313" key="1">
    <source>
        <dbReference type="EMBL" id="SSY94002.1"/>
    </source>
</evidence>
<organism evidence="1 2">
    <name type="scientific">Aggregatibacter aphrophilus</name>
    <name type="common">Haemophilus aphrophilus</name>
    <dbReference type="NCBI Taxonomy" id="732"/>
    <lineage>
        <taxon>Bacteria</taxon>
        <taxon>Pseudomonadati</taxon>
        <taxon>Pseudomonadota</taxon>
        <taxon>Gammaproteobacteria</taxon>
        <taxon>Pasteurellales</taxon>
        <taxon>Pasteurellaceae</taxon>
        <taxon>Aggregatibacter</taxon>
    </lineage>
</organism>
<proteinExistence type="predicted"/>
<evidence type="ECO:0000313" key="2">
    <source>
        <dbReference type="Proteomes" id="UP000253728"/>
    </source>
</evidence>
<reference evidence="1 2" key="1">
    <citation type="submission" date="2018-06" db="EMBL/GenBank/DDBJ databases">
        <authorList>
            <consortium name="Pathogen Informatics"/>
            <person name="Doyle S."/>
        </authorList>
    </citation>
    <scope>NUCLEOTIDE SEQUENCE [LARGE SCALE GENOMIC DNA]</scope>
    <source>
        <strain evidence="1 2">NCTC5908</strain>
    </source>
</reference>